<protein>
    <recommendedName>
        <fullName evidence="4">Gliding motility-associated C-terminal domain-containing protein</fullName>
    </recommendedName>
</protein>
<dbReference type="NCBIfam" id="TIGR04131">
    <property type="entry name" value="Bac_Flav_CTERM"/>
    <property type="match status" value="1"/>
</dbReference>
<name>A0A345H8Z4_9FLAO</name>
<dbReference type="KEGG" id="fat:DVK85_01905"/>
<evidence type="ECO:0000313" key="3">
    <source>
        <dbReference type="Proteomes" id="UP000253951"/>
    </source>
</evidence>
<dbReference type="OrthoDB" id="601690at2"/>
<dbReference type="InterPro" id="IPR026341">
    <property type="entry name" value="T9SS_type_B"/>
</dbReference>
<sequence>MIKFLLALVFTFFLPVSLFAQLDNFSLNVVATDESCDDNGTLTFTVNNATSGSEFLFTVFLQPDLVNPIAVTNSFSVSNLDSGTYTVIAVQSFNGESNLEEAIVTINNIIEPLQYDINSVNQNCSVGGQIEIITTNGTAAEYEIISGPETRPLQTSTIFEGLAPGTYNIRVFDICGQGVVTTYTLILQPASPTISIPTYDESITTDCDSVIITNTITYPDGIVISYPLTIIYTIYPPNGIPEIIQTQVYNEGVPNMLELINEFQLYDGTPYTYDISITNGCDIAYGNSGMAVNPQPTLAYTIEEMDCGTKYFILDAGHYSPPFTLLFDVVPENDVFNPILFNPEHPGPFDDNNAINGIVAYGDINTPVPEGNYSVVLIDACGRTSAVAFEVANNLPNPTVIGRNNGCFSDLGRIIAFIGERDVVSAEILDAPLAYVETLNETESLPQDVSSFINSNGRLNLTNLPLGTYLIRIIDECGQVYEKEVTIPPFVEQDFTISTLIDCTIGLGSIEMSSGNGALTSVMLLSAPMGYEGTIPSDLSASIDSGDLYLDNLPEGNYTFQGIDICGLQRELTVTVEGYQPSDNPFTFIPNCGSFDIMMTDDAVSSGEPTYWLQKLLNADTNEWGHPDTAVIYPDDSIPTEDNSLSLPNNTTIFNLTFSGDFRIIKAFESFGNGNEVKNCLEVLGTFNYLNQPRINGLYKLSCTINPDDIYIDADGIAPLHYRIENSVTNEVILDNGTNNIFSNLASGTYQFAIEDDCGNISRLTQNIDVLPDLVVANEPNYVFDCFDVNNEIGISHDFDLSELNSIILGDQNESLYILTYHISQADADAGVNALPELYTATQLATTIYARLIHNYISICYDVVSFQLLLAPNPVLQLQETYYLCDEDAIVTLFAGNGYDSYLWSTGETSSSITVSELGNYTVTVTQGSCDASGEITVALSSVPTVIDIDTEDWTYNNNTIIVSVIGDGEYEYSIDGFLYQNENVFTGLEAGVYTVYIRDINGCGVVEEQVVLLYYPKFFTPNGDGINETWRIPFSFFEPELDVFIYDRYGKLITGFDAQSQGWDGTYNGKRLPSTDYWFVVNRQDGRVHKGHFSLLR</sequence>
<feature type="chain" id="PRO_5016707662" description="Gliding motility-associated C-terminal domain-containing protein" evidence="1">
    <location>
        <begin position="21"/>
        <end position="1098"/>
    </location>
</feature>
<evidence type="ECO:0000313" key="2">
    <source>
        <dbReference type="EMBL" id="AXG73054.1"/>
    </source>
</evidence>
<dbReference type="AlphaFoldDB" id="A0A345H8Z4"/>
<dbReference type="Pfam" id="PF13585">
    <property type="entry name" value="CHU_C"/>
    <property type="match status" value="1"/>
</dbReference>
<accession>A0A345H8Z4</accession>
<reference evidence="2 3" key="1">
    <citation type="submission" date="2018-07" db="EMBL/GenBank/DDBJ databases">
        <title>Complete genome sequence of Flavobacterium arcticum type strain SM1502T.</title>
        <authorList>
            <person name="Li Y."/>
            <person name="Li D.-D."/>
        </authorList>
    </citation>
    <scope>NUCLEOTIDE SEQUENCE [LARGE SCALE GENOMIC DNA]</scope>
    <source>
        <strain evidence="2 3">SM1502</strain>
    </source>
</reference>
<evidence type="ECO:0000256" key="1">
    <source>
        <dbReference type="SAM" id="SignalP"/>
    </source>
</evidence>
<feature type="signal peptide" evidence="1">
    <location>
        <begin position="1"/>
        <end position="20"/>
    </location>
</feature>
<keyword evidence="3" id="KW-1185">Reference proteome</keyword>
<dbReference type="EMBL" id="CP031188">
    <property type="protein sequence ID" value="AXG73054.1"/>
    <property type="molecule type" value="Genomic_DNA"/>
</dbReference>
<proteinExistence type="predicted"/>
<gene>
    <name evidence="2" type="ORF">DVK85_01905</name>
</gene>
<keyword evidence="1" id="KW-0732">Signal</keyword>
<dbReference type="RefSeq" id="WP_114676817.1">
    <property type="nucleotide sequence ID" value="NZ_CP031188.1"/>
</dbReference>
<evidence type="ECO:0008006" key="4">
    <source>
        <dbReference type="Google" id="ProtNLM"/>
    </source>
</evidence>
<organism evidence="2 3">
    <name type="scientific">Flavobacterium arcticum</name>
    <dbReference type="NCBI Taxonomy" id="1784713"/>
    <lineage>
        <taxon>Bacteria</taxon>
        <taxon>Pseudomonadati</taxon>
        <taxon>Bacteroidota</taxon>
        <taxon>Flavobacteriia</taxon>
        <taxon>Flavobacteriales</taxon>
        <taxon>Flavobacteriaceae</taxon>
        <taxon>Flavobacterium</taxon>
    </lineage>
</organism>
<dbReference type="Proteomes" id="UP000253951">
    <property type="component" value="Chromosome"/>
</dbReference>